<evidence type="ECO:0000313" key="2">
    <source>
        <dbReference type="Proteomes" id="UP000636505"/>
    </source>
</evidence>
<dbReference type="AlphaFoldDB" id="A0A8J7DKK0"/>
<dbReference type="Proteomes" id="UP000636505">
    <property type="component" value="Unassembled WGS sequence"/>
</dbReference>
<evidence type="ECO:0008006" key="3">
    <source>
        <dbReference type="Google" id="ProtNLM"/>
    </source>
</evidence>
<evidence type="ECO:0000313" key="1">
    <source>
        <dbReference type="EMBL" id="MBE9076566.1"/>
    </source>
</evidence>
<proteinExistence type="predicted"/>
<keyword evidence="2" id="KW-1185">Reference proteome</keyword>
<dbReference type="RefSeq" id="WP_193905231.1">
    <property type="nucleotide sequence ID" value="NZ_JADEXG010000007.1"/>
</dbReference>
<sequence>MALSASDVMSDLEYDWLSVLHNKAQAIQAYEIYIQDAKAAQSQPCVEMFEKLMEQEAAQIKEVRSHLMSVMQHGKM</sequence>
<name>A0A8J7DKK0_9CYAN</name>
<gene>
    <name evidence="1" type="ORF">IQ241_04525</name>
</gene>
<accession>A0A8J7DKK0</accession>
<dbReference type="EMBL" id="JADEXG010000007">
    <property type="protein sequence ID" value="MBE9076566.1"/>
    <property type="molecule type" value="Genomic_DNA"/>
</dbReference>
<organism evidence="1 2">
    <name type="scientific">Vasconcelosia minhoensis LEGE 07310</name>
    <dbReference type="NCBI Taxonomy" id="915328"/>
    <lineage>
        <taxon>Bacteria</taxon>
        <taxon>Bacillati</taxon>
        <taxon>Cyanobacteriota</taxon>
        <taxon>Cyanophyceae</taxon>
        <taxon>Nodosilineales</taxon>
        <taxon>Cymatolegaceae</taxon>
        <taxon>Vasconcelosia</taxon>
        <taxon>Vasconcelosia minhoensis</taxon>
    </lineage>
</organism>
<protein>
    <recommendedName>
        <fullName evidence="3">Ferritin</fullName>
    </recommendedName>
</protein>
<comment type="caution">
    <text evidence="1">The sequence shown here is derived from an EMBL/GenBank/DDBJ whole genome shotgun (WGS) entry which is preliminary data.</text>
</comment>
<reference evidence="1" key="1">
    <citation type="submission" date="2020-10" db="EMBL/GenBank/DDBJ databases">
        <authorList>
            <person name="Castelo-Branco R."/>
            <person name="Eusebio N."/>
            <person name="Adriana R."/>
            <person name="Vieira A."/>
            <person name="Brugerolle De Fraissinette N."/>
            <person name="Rezende De Castro R."/>
            <person name="Schneider M.P."/>
            <person name="Vasconcelos V."/>
            <person name="Leao P.N."/>
        </authorList>
    </citation>
    <scope>NUCLEOTIDE SEQUENCE</scope>
    <source>
        <strain evidence="1">LEGE 07310</strain>
    </source>
</reference>